<accession>A0A6M0R7T8</accession>
<evidence type="ECO:0000256" key="1">
    <source>
        <dbReference type="ARBA" id="ARBA00001946"/>
    </source>
</evidence>
<dbReference type="PANTHER" id="PTHR46173">
    <property type="entry name" value="CCA TRNA NUCLEOTIDYLTRANSFERASE 1, MITOCHONDRIAL"/>
    <property type="match status" value="1"/>
</dbReference>
<keyword evidence="7" id="KW-0460">Magnesium</keyword>
<dbReference type="AlphaFoldDB" id="A0A6M0R7T8"/>
<dbReference type="EMBL" id="SXDP01000002">
    <property type="protein sequence ID" value="NEZ46275.1"/>
    <property type="molecule type" value="Genomic_DNA"/>
</dbReference>
<dbReference type="EC" id="2.7.7.72" evidence="13"/>
<evidence type="ECO:0000259" key="11">
    <source>
        <dbReference type="Pfam" id="PF12627"/>
    </source>
</evidence>
<dbReference type="GO" id="GO:0000049">
    <property type="term" value="F:tRNA binding"/>
    <property type="evidence" value="ECO:0007669"/>
    <property type="project" value="TreeGrafter"/>
</dbReference>
<dbReference type="InterPro" id="IPR050264">
    <property type="entry name" value="Bact_CCA-adding_enz_type3_sf"/>
</dbReference>
<dbReference type="PANTHER" id="PTHR46173:SF1">
    <property type="entry name" value="CCA TRNA NUCLEOTIDYLTRANSFERASE 1, MITOCHONDRIAL"/>
    <property type="match status" value="1"/>
</dbReference>
<evidence type="ECO:0000313" key="13">
    <source>
        <dbReference type="EMBL" id="NEZ46275.1"/>
    </source>
</evidence>
<keyword evidence="6" id="KW-0547">Nucleotide-binding</keyword>
<dbReference type="InterPro" id="IPR032828">
    <property type="entry name" value="PolyA_RNA-bd"/>
</dbReference>
<keyword evidence="8 9" id="KW-0694">RNA-binding</keyword>
<dbReference type="Gene3D" id="1.10.3090.10">
    <property type="entry name" value="cca-adding enzyme, domain 2"/>
    <property type="match status" value="1"/>
</dbReference>
<evidence type="ECO:0000256" key="8">
    <source>
        <dbReference type="ARBA" id="ARBA00022884"/>
    </source>
</evidence>
<name>A0A6M0R7T8_9CLOT</name>
<dbReference type="SUPFAM" id="SSF81301">
    <property type="entry name" value="Nucleotidyltransferase"/>
    <property type="match status" value="1"/>
</dbReference>
<dbReference type="Gene3D" id="3.30.460.10">
    <property type="entry name" value="Beta Polymerase, domain 2"/>
    <property type="match status" value="1"/>
</dbReference>
<comment type="cofactor">
    <cofactor evidence="1">
        <name>Mg(2+)</name>
        <dbReference type="ChEBI" id="CHEBI:18420"/>
    </cofactor>
</comment>
<dbReference type="Proteomes" id="UP000473885">
    <property type="component" value="Unassembled WGS sequence"/>
</dbReference>
<evidence type="ECO:0000259" key="10">
    <source>
        <dbReference type="Pfam" id="PF01743"/>
    </source>
</evidence>
<comment type="caution">
    <text evidence="13">The sequence shown here is derived from an EMBL/GenBank/DDBJ whole genome shotgun (WGS) entry which is preliminary data.</text>
</comment>
<evidence type="ECO:0000256" key="9">
    <source>
        <dbReference type="RuleBase" id="RU003953"/>
    </source>
</evidence>
<dbReference type="Pfam" id="PF12627">
    <property type="entry name" value="PolyA_pol_RNAbd"/>
    <property type="match status" value="1"/>
</dbReference>
<dbReference type="NCBIfam" id="NF009814">
    <property type="entry name" value="PRK13299.1"/>
    <property type="match status" value="1"/>
</dbReference>
<dbReference type="GO" id="GO:0008033">
    <property type="term" value="P:tRNA processing"/>
    <property type="evidence" value="ECO:0007669"/>
    <property type="project" value="UniProtKB-KW"/>
</dbReference>
<dbReference type="GO" id="GO:0046872">
    <property type="term" value="F:metal ion binding"/>
    <property type="evidence" value="ECO:0007669"/>
    <property type="project" value="UniProtKB-KW"/>
</dbReference>
<dbReference type="SUPFAM" id="SSF81891">
    <property type="entry name" value="Poly A polymerase C-terminal region-like"/>
    <property type="match status" value="1"/>
</dbReference>
<keyword evidence="4 13" id="KW-0548">Nucleotidyltransferase</keyword>
<gene>
    <name evidence="13" type="ORF">FDF74_03490</name>
</gene>
<dbReference type="Pfam" id="PF13735">
    <property type="entry name" value="tRNA_NucTran2_2"/>
    <property type="match status" value="1"/>
</dbReference>
<organism evidence="13 14">
    <name type="scientific">Clostridium niameyense</name>
    <dbReference type="NCBI Taxonomy" id="1622073"/>
    <lineage>
        <taxon>Bacteria</taxon>
        <taxon>Bacillati</taxon>
        <taxon>Bacillota</taxon>
        <taxon>Clostridia</taxon>
        <taxon>Eubacteriales</taxon>
        <taxon>Clostridiaceae</taxon>
        <taxon>Clostridium</taxon>
    </lineage>
</organism>
<evidence type="ECO:0000256" key="5">
    <source>
        <dbReference type="ARBA" id="ARBA00022723"/>
    </source>
</evidence>
<keyword evidence="2 9" id="KW-0808">Transferase</keyword>
<comment type="similarity">
    <text evidence="9">Belongs to the tRNA nucleotidyltransferase/poly(A) polymerase family.</text>
</comment>
<dbReference type="InterPro" id="IPR002646">
    <property type="entry name" value="PolA_pol_head_dom"/>
</dbReference>
<evidence type="ECO:0000259" key="12">
    <source>
        <dbReference type="Pfam" id="PF13735"/>
    </source>
</evidence>
<dbReference type="Pfam" id="PF01743">
    <property type="entry name" value="PolyA_pol"/>
    <property type="match status" value="1"/>
</dbReference>
<proteinExistence type="inferred from homology"/>
<keyword evidence="14" id="KW-1185">Reference proteome</keyword>
<feature type="domain" description="tRNA nucleotidyltransferase/poly(A) polymerase RNA and SrmB- binding" evidence="11">
    <location>
        <begin position="174"/>
        <end position="231"/>
    </location>
</feature>
<keyword evidence="3" id="KW-0819">tRNA processing</keyword>
<dbReference type="GO" id="GO:0004810">
    <property type="term" value="F:CCA tRNA nucleotidyltransferase activity"/>
    <property type="evidence" value="ECO:0007669"/>
    <property type="project" value="UniProtKB-EC"/>
</dbReference>
<feature type="domain" description="Poly A polymerase head" evidence="10">
    <location>
        <begin position="27"/>
        <end position="147"/>
    </location>
</feature>
<reference evidence="13 14" key="1">
    <citation type="submission" date="2019-04" db="EMBL/GenBank/DDBJ databases">
        <title>Genome sequencing of Clostridium botulinum Groups I-IV and Clostridium butyricum.</title>
        <authorList>
            <person name="Brunt J."/>
            <person name="Van Vliet A.H.M."/>
            <person name="Stringer S.C."/>
            <person name="Carter A.T."/>
            <person name="Peck M.W."/>
        </authorList>
    </citation>
    <scope>NUCLEOTIDE SEQUENCE [LARGE SCALE GENOMIC DNA]</scope>
    <source>
        <strain evidence="13 14">IFR 18/094</strain>
    </source>
</reference>
<evidence type="ECO:0000256" key="6">
    <source>
        <dbReference type="ARBA" id="ARBA00022741"/>
    </source>
</evidence>
<dbReference type="Gene3D" id="1.10.246.80">
    <property type="match status" value="1"/>
</dbReference>
<evidence type="ECO:0000256" key="7">
    <source>
        <dbReference type="ARBA" id="ARBA00022842"/>
    </source>
</evidence>
<dbReference type="GO" id="GO:0000166">
    <property type="term" value="F:nucleotide binding"/>
    <property type="evidence" value="ECO:0007669"/>
    <property type="project" value="UniProtKB-KW"/>
</dbReference>
<dbReference type="RefSeq" id="WP_163248563.1">
    <property type="nucleotide sequence ID" value="NZ_SXDP01000002.1"/>
</dbReference>
<dbReference type="CDD" id="cd05398">
    <property type="entry name" value="NT_ClassII-CCAase"/>
    <property type="match status" value="1"/>
</dbReference>
<sequence length="448" mass="51584">MNLKINPPKNAALAVKMLLNSGFEAGFVGGCIRDALMNKTPNDWDICTSATPYEIQEVFKDFKKLTIGLKHGTIVVIIDKEQIEITTYRIDGTYSDGRHPDKVCFTRNLLEDLKRRDYTQNAIFFNEFQGIIDPFNGISDIKNKTIRAVGEPNKRLQEDALRILRGVRFSSTLGFNIEKYTKKAMFKNKELLKNISQERITVEFIKLIQGKNIVNVLKEFKDIIAYIIPEMQDLIDFSKTYDLWIPTIISVNDSKDLILKLTMLFRNIGKPYCYSKDKKGNIIFHDSESRSCHIASIIFKRMKITNAEELNKNDVKDIIELIKYQNILIEPNKNSIKKILYELRGNKLQFRRLLEIKRISILSENHSNSKDLLKKYDNIEKIFCELLRENPCVCLKDLDINGKDLISLGISPGIRIGKILNELLKDVINEVLPNNKSALINAAKKYLS</sequence>
<dbReference type="InterPro" id="IPR043519">
    <property type="entry name" value="NT_sf"/>
</dbReference>
<evidence type="ECO:0000256" key="4">
    <source>
        <dbReference type="ARBA" id="ARBA00022695"/>
    </source>
</evidence>
<evidence type="ECO:0000313" key="14">
    <source>
        <dbReference type="Proteomes" id="UP000473885"/>
    </source>
</evidence>
<evidence type="ECO:0000256" key="3">
    <source>
        <dbReference type="ARBA" id="ARBA00022694"/>
    </source>
</evidence>
<protein>
    <submittedName>
        <fullName evidence="13">CCA tRNA nucleotidyltransferase</fullName>
        <ecNumber evidence="13">2.7.7.72</ecNumber>
    </submittedName>
</protein>
<evidence type="ECO:0000256" key="2">
    <source>
        <dbReference type="ARBA" id="ARBA00022679"/>
    </source>
</evidence>
<dbReference type="InterPro" id="IPR032810">
    <property type="entry name" value="CCA-adding_enz_C"/>
</dbReference>
<keyword evidence="5" id="KW-0479">Metal-binding</keyword>
<feature type="domain" description="CCA-adding enzyme C-terminal" evidence="12">
    <location>
        <begin position="312"/>
        <end position="442"/>
    </location>
</feature>